<proteinExistence type="predicted"/>
<dbReference type="Pfam" id="PF12966">
    <property type="entry name" value="AtpR"/>
    <property type="match status" value="1"/>
</dbReference>
<feature type="transmembrane region" description="Helical" evidence="1">
    <location>
        <begin position="6"/>
        <end position="27"/>
    </location>
</feature>
<sequence>MNNIIYLLIALPLGFTLGIFYFVNLWLTVRQIPTTQWPFRLIVGSFVGRTSITILGLYLIMNGNWKRMLISLFGFVLARSILINYWQPRQEYNDGN</sequence>
<dbReference type="OrthoDB" id="467414at2"/>
<organism evidence="2 3">
    <name type="scientific">Nodularia spumigena CENA596</name>
    <dbReference type="NCBI Taxonomy" id="1819295"/>
    <lineage>
        <taxon>Bacteria</taxon>
        <taxon>Bacillati</taxon>
        <taxon>Cyanobacteriota</taxon>
        <taxon>Cyanophyceae</taxon>
        <taxon>Nostocales</taxon>
        <taxon>Nodulariaceae</taxon>
        <taxon>Nodularia</taxon>
    </lineage>
</organism>
<dbReference type="InterPro" id="IPR017581">
    <property type="entry name" value="AtpR-like"/>
</dbReference>
<accession>A0A161UR66</accession>
<dbReference type="Proteomes" id="UP000076555">
    <property type="component" value="Unassembled WGS sequence"/>
</dbReference>
<dbReference type="RefSeq" id="WP_063874110.1">
    <property type="nucleotide sequence ID" value="NZ_CAWMRI010000259.1"/>
</dbReference>
<evidence type="ECO:0000256" key="1">
    <source>
        <dbReference type="SAM" id="Phobius"/>
    </source>
</evidence>
<keyword evidence="1" id="KW-0812">Transmembrane</keyword>
<gene>
    <name evidence="2" type="ORF">A2T98_18970</name>
</gene>
<reference evidence="2 3" key="1">
    <citation type="submission" date="2016-04" db="EMBL/GenBank/DDBJ databases">
        <title>Draft Genome Assembly of the Bloom-forming Cyanobacterium Nodularia spumigena Strain CENA596 in Shrimp Production Ponds.</title>
        <authorList>
            <person name="Popin R.V."/>
            <person name="Rigonato J."/>
            <person name="Abreu V.A."/>
            <person name="Andreote A.P."/>
            <person name="Silveira S.B."/>
            <person name="Odebrecht C."/>
            <person name="Fiore M.F."/>
        </authorList>
    </citation>
    <scope>NUCLEOTIDE SEQUENCE [LARGE SCALE GENOMIC DNA]</scope>
    <source>
        <strain evidence="2 3">CENA596</strain>
    </source>
</reference>
<keyword evidence="1" id="KW-1133">Transmembrane helix</keyword>
<evidence type="ECO:0000313" key="3">
    <source>
        <dbReference type="Proteomes" id="UP000076555"/>
    </source>
</evidence>
<feature type="transmembrane region" description="Helical" evidence="1">
    <location>
        <begin position="67"/>
        <end position="86"/>
    </location>
</feature>
<dbReference type="NCBIfam" id="TIGR03165">
    <property type="entry name" value="F1F0_chp_2"/>
    <property type="match status" value="1"/>
</dbReference>
<dbReference type="AlphaFoldDB" id="A0A161UR66"/>
<dbReference type="EMBL" id="LWAJ01000259">
    <property type="protein sequence ID" value="KZL48253.1"/>
    <property type="molecule type" value="Genomic_DNA"/>
</dbReference>
<comment type="caution">
    <text evidence="2">The sequence shown here is derived from an EMBL/GenBank/DDBJ whole genome shotgun (WGS) entry which is preliminary data.</text>
</comment>
<name>A0A161UR66_NODSP</name>
<keyword evidence="1" id="KW-0472">Membrane</keyword>
<protein>
    <submittedName>
        <fullName evidence="2">ATPase F0F1</fullName>
    </submittedName>
</protein>
<feature type="transmembrane region" description="Helical" evidence="1">
    <location>
        <begin position="39"/>
        <end position="61"/>
    </location>
</feature>
<evidence type="ECO:0000313" key="2">
    <source>
        <dbReference type="EMBL" id="KZL48253.1"/>
    </source>
</evidence>